<name>K2R0Q3_METFP</name>
<sequence length="61" mass="7230">MSDDEKRYVKSVYTGRYKSKGSLNNTKTFVNTKETQEKQDIIAKHNLKNRLIKKPKKLYSH</sequence>
<gene>
    <name evidence="1" type="ORF">A994_12126</name>
</gene>
<protein>
    <submittedName>
        <fullName evidence="1">Uncharacterized protein</fullName>
    </submittedName>
</protein>
<dbReference type="EMBL" id="AMPO01000013">
    <property type="protein sequence ID" value="EKF84757.1"/>
    <property type="molecule type" value="Genomic_DNA"/>
</dbReference>
<reference evidence="1 2" key="1">
    <citation type="journal article" date="2012" name="J. Bacteriol.">
        <title>Draft genome sequence of Methanobacterium formicicum DSM 3637, an archaebacterium isolated from the methane producer amoeba Pelomyxa palustris.</title>
        <authorList>
            <person name="Gutierrez G."/>
        </authorList>
    </citation>
    <scope>NUCLEOTIDE SEQUENCE [LARGE SCALE GENOMIC DNA]</scope>
    <source>
        <strain evidence="2">DSM 3637 / PP1</strain>
    </source>
</reference>
<dbReference type="PATRIC" id="fig|1204725.3.peg.2436"/>
<dbReference type="RefSeq" id="WP_004031953.1">
    <property type="nucleotide sequence ID" value="NZ_AMPO01000013.1"/>
</dbReference>
<dbReference type="AlphaFoldDB" id="K2R0Q3"/>
<keyword evidence="2" id="KW-1185">Reference proteome</keyword>
<comment type="caution">
    <text evidence="1">The sequence shown here is derived from an EMBL/GenBank/DDBJ whole genome shotgun (WGS) entry which is preliminary data.</text>
</comment>
<evidence type="ECO:0000313" key="1">
    <source>
        <dbReference type="EMBL" id="EKF84757.1"/>
    </source>
</evidence>
<proteinExistence type="predicted"/>
<organism evidence="1 2">
    <name type="scientific">Methanobacterium formicicum (strain DSM 3637 / PP1)</name>
    <dbReference type="NCBI Taxonomy" id="1204725"/>
    <lineage>
        <taxon>Archaea</taxon>
        <taxon>Methanobacteriati</taxon>
        <taxon>Methanobacteriota</taxon>
        <taxon>Methanomada group</taxon>
        <taxon>Methanobacteria</taxon>
        <taxon>Methanobacteriales</taxon>
        <taxon>Methanobacteriaceae</taxon>
        <taxon>Methanobacterium</taxon>
    </lineage>
</organism>
<evidence type="ECO:0000313" key="2">
    <source>
        <dbReference type="Proteomes" id="UP000007360"/>
    </source>
</evidence>
<accession>K2R0Q3</accession>
<dbReference type="Proteomes" id="UP000007360">
    <property type="component" value="Unassembled WGS sequence"/>
</dbReference>